<evidence type="ECO:0000313" key="2">
    <source>
        <dbReference type="EMBL" id="GFQ98987.1"/>
    </source>
</evidence>
<feature type="compositionally biased region" description="Basic and acidic residues" evidence="1">
    <location>
        <begin position="491"/>
        <end position="508"/>
    </location>
</feature>
<protein>
    <submittedName>
        <fullName evidence="2">Uncharacterized protein</fullName>
    </submittedName>
</protein>
<name>A0A8X6IQG7_TRICU</name>
<feature type="region of interest" description="Disordered" evidence="1">
    <location>
        <begin position="436"/>
        <end position="467"/>
    </location>
</feature>
<evidence type="ECO:0000256" key="1">
    <source>
        <dbReference type="SAM" id="MobiDB-lite"/>
    </source>
</evidence>
<accession>A0A8X6IQG7</accession>
<evidence type="ECO:0000313" key="3">
    <source>
        <dbReference type="Proteomes" id="UP000887116"/>
    </source>
</evidence>
<keyword evidence="3" id="KW-1185">Reference proteome</keyword>
<comment type="caution">
    <text evidence="2">The sequence shown here is derived from an EMBL/GenBank/DDBJ whole genome shotgun (WGS) entry which is preliminary data.</text>
</comment>
<feature type="region of interest" description="Disordered" evidence="1">
    <location>
        <begin position="534"/>
        <end position="557"/>
    </location>
</feature>
<feature type="region of interest" description="Disordered" evidence="1">
    <location>
        <begin position="1"/>
        <end position="20"/>
    </location>
</feature>
<feature type="compositionally biased region" description="Basic and acidic residues" evidence="1">
    <location>
        <begin position="1"/>
        <end position="12"/>
    </location>
</feature>
<reference evidence="2" key="1">
    <citation type="submission" date="2020-07" db="EMBL/GenBank/DDBJ databases">
        <title>Multicomponent nature underlies the extraordinary mechanical properties of spider dragline silk.</title>
        <authorList>
            <person name="Kono N."/>
            <person name="Nakamura H."/>
            <person name="Mori M."/>
            <person name="Yoshida Y."/>
            <person name="Ohtoshi R."/>
            <person name="Malay A.D."/>
            <person name="Moran D.A.P."/>
            <person name="Tomita M."/>
            <person name="Numata K."/>
            <person name="Arakawa K."/>
        </authorList>
    </citation>
    <scope>NUCLEOTIDE SEQUENCE</scope>
</reference>
<feature type="compositionally biased region" description="Polar residues" evidence="1">
    <location>
        <begin position="548"/>
        <end position="557"/>
    </location>
</feature>
<feature type="region of interest" description="Disordered" evidence="1">
    <location>
        <begin position="162"/>
        <end position="265"/>
    </location>
</feature>
<dbReference type="EMBL" id="BMAO01024957">
    <property type="protein sequence ID" value="GFQ98987.1"/>
    <property type="molecule type" value="Genomic_DNA"/>
</dbReference>
<feature type="compositionally biased region" description="Low complexity" evidence="1">
    <location>
        <begin position="172"/>
        <end position="181"/>
    </location>
</feature>
<feature type="compositionally biased region" description="Low complexity" evidence="1">
    <location>
        <begin position="446"/>
        <end position="460"/>
    </location>
</feature>
<dbReference type="AlphaFoldDB" id="A0A8X6IQG7"/>
<dbReference type="Proteomes" id="UP000887116">
    <property type="component" value="Unassembled WGS sequence"/>
</dbReference>
<dbReference type="OrthoDB" id="6429415at2759"/>
<sequence>MAHNPKDGREPSKTLPRLRRSGCAATSYFESPLSSIISKSSVLNRSGARSTSNEQNLPTEPDRFYSLLDGLREKSSKGDGKKVSSIDIASVKATTFDTPRIAAGSQRGDVSPPVLTSKVLSSTLPSAHKISMERTIGKTLSDSGYEEFKALHSKLMNPEGKFSRALKNSRPLSSSLSTLSTDACDKKSQPSKRHSAMLTYEGSKGLTSGGSSPSRSPVQSRWQLKQYSSPDPTNKSAKAFYVSGANSEPEESNSPKSPVDRSKQNVFQQNYIIGCQKSKVLDVEKPTTIRHTQEDFSKSDYKDISKGSVLSEASKIKNISPSLNSDDLWSLTTKSDTSFSDGAKAKNILSTSPKDKKDEDIFMQRNTKSHYQLENISTLSNKESNGFKMHPLMPTKLESVNSSVTVPVTPLDLRKKECETDNFRSRCFTDTAKNRNIWDSNDKKNSSTSDPVSPVSPTRSIYQERSIANSIPFSDESRSDRKISFDAINYNDDRRRDPGEYSWKKQEYNRSNQAPSLGKVTGLFRRSVDLADSRDEDDLFDKPKSKSSENTVENMSDTASNIKVGNKLSKMKAPFDDERKNTFGSSTSIWIDNGLRTEDSTTGNSKGCDLNRFPLKFDESALSTFKTEDDWSMDGNDNDAGDEQTSTGWEISTVASKNGKIMDSNHDLIDFEGMLSDFATNRNGSMSILKDRFSDESRIETFSSSECQKEKKSAKFLYSKKENNIPEFGHSADEKPDMENRISVFRGSPNFRNNFEGDMSWKCTIEDDDNMGESFSEGARNFSREEGIRTSMFGDEMNKENHVFSSQSAAFRSEKMQRSIILNQRSSTKTVTRRLRIGQRTVRRTSRYTRNGKKRNSFLACGPKSVLEFDTIKLTELDFIDTVKGLNLLGVQKI</sequence>
<feature type="compositionally biased region" description="Polar residues" evidence="1">
    <location>
        <begin position="47"/>
        <end position="58"/>
    </location>
</feature>
<proteinExistence type="predicted"/>
<feature type="region of interest" description="Disordered" evidence="1">
    <location>
        <begin position="489"/>
        <end position="516"/>
    </location>
</feature>
<feature type="compositionally biased region" description="Polar residues" evidence="1">
    <location>
        <begin position="205"/>
        <end position="236"/>
    </location>
</feature>
<gene>
    <name evidence="2" type="primary">AVEN_60543_1</name>
    <name evidence="2" type="ORF">TNCT_495751</name>
</gene>
<feature type="region of interest" description="Disordered" evidence="1">
    <location>
        <begin position="41"/>
        <end position="62"/>
    </location>
</feature>
<organism evidence="2 3">
    <name type="scientific">Trichonephila clavata</name>
    <name type="common">Joro spider</name>
    <name type="synonym">Nephila clavata</name>
    <dbReference type="NCBI Taxonomy" id="2740835"/>
    <lineage>
        <taxon>Eukaryota</taxon>
        <taxon>Metazoa</taxon>
        <taxon>Ecdysozoa</taxon>
        <taxon>Arthropoda</taxon>
        <taxon>Chelicerata</taxon>
        <taxon>Arachnida</taxon>
        <taxon>Araneae</taxon>
        <taxon>Araneomorphae</taxon>
        <taxon>Entelegynae</taxon>
        <taxon>Araneoidea</taxon>
        <taxon>Nephilidae</taxon>
        <taxon>Trichonephila</taxon>
    </lineage>
</organism>